<sequence>MLNNDLHPMQRFDFDKEAAPQISSFVDELPLEKIAALIHPEPNHINSYDLKQAFCAALEAYTDGALHRMNQKSEGEDNRALDAVTSKAQELYSALLAAMDHPALIGQVQKALGNIKTLHHLPDGNTLSDLVGNDGRSFGHLCELLVDLQVGTEAAILRKPKLRIIESMDGEPDMRLDTDEELAEKMLEYRRRSVDRRIPNDYALQRFLMSIKGYWLQASPYPFTEGMHHRDHGQTASNAVDVMELVLRLFDGEVTRQKIVTAFRKGP</sequence>
<organism evidence="1 2">
    <name type="scientific">Loktanella salsilacus</name>
    <dbReference type="NCBI Taxonomy" id="195913"/>
    <lineage>
        <taxon>Bacteria</taxon>
        <taxon>Pseudomonadati</taxon>
        <taxon>Pseudomonadota</taxon>
        <taxon>Alphaproteobacteria</taxon>
        <taxon>Rhodobacterales</taxon>
        <taxon>Roseobacteraceae</taxon>
        <taxon>Loktanella</taxon>
    </lineage>
</organism>
<evidence type="ECO:0000313" key="2">
    <source>
        <dbReference type="Proteomes" id="UP000199550"/>
    </source>
</evidence>
<evidence type="ECO:0000313" key="1">
    <source>
        <dbReference type="EMBL" id="SFK84701.1"/>
    </source>
</evidence>
<proteinExistence type="predicted"/>
<name>A0A1I4CXU8_9RHOB</name>
<dbReference type="Proteomes" id="UP000199550">
    <property type="component" value="Unassembled WGS sequence"/>
</dbReference>
<reference evidence="1 2" key="1">
    <citation type="submission" date="2016-10" db="EMBL/GenBank/DDBJ databases">
        <authorList>
            <person name="de Groot N.N."/>
        </authorList>
    </citation>
    <scope>NUCLEOTIDE SEQUENCE [LARGE SCALE GENOMIC DNA]</scope>
    <source>
        <strain evidence="1 2">DSM 16199</strain>
    </source>
</reference>
<protein>
    <submittedName>
        <fullName evidence="1">Uncharacterized protein</fullName>
    </submittedName>
</protein>
<dbReference type="AlphaFoldDB" id="A0A1I4CXU8"/>
<keyword evidence="2" id="KW-1185">Reference proteome</keyword>
<dbReference type="EMBL" id="FOTF01000003">
    <property type="protein sequence ID" value="SFK84701.1"/>
    <property type="molecule type" value="Genomic_DNA"/>
</dbReference>
<gene>
    <name evidence="1" type="ORF">SAMN04488004_1038</name>
</gene>
<dbReference type="OrthoDB" id="7850573at2"/>
<dbReference type="RefSeq" id="WP_090185394.1">
    <property type="nucleotide sequence ID" value="NZ_FOTF01000003.1"/>
</dbReference>
<accession>A0A1I4CXU8</accession>